<evidence type="ECO:0000313" key="2">
    <source>
        <dbReference type="EMBL" id="TIC85203.1"/>
    </source>
</evidence>
<feature type="region of interest" description="Disordered" evidence="1">
    <location>
        <begin position="21"/>
        <end position="40"/>
    </location>
</feature>
<reference evidence="2 3" key="1">
    <citation type="submission" date="2019-04" db="EMBL/GenBank/DDBJ databases">
        <title>Crenobacter sp. nov.</title>
        <authorList>
            <person name="Shi S."/>
        </authorList>
    </citation>
    <scope>NUCLEOTIDE SEQUENCE [LARGE SCALE GENOMIC DNA]</scope>
    <source>
        <strain evidence="2 3">GY 70310</strain>
    </source>
</reference>
<accession>A0A4V4N8P4</accession>
<keyword evidence="3" id="KW-1185">Reference proteome</keyword>
<comment type="caution">
    <text evidence="2">The sequence shown here is derived from an EMBL/GenBank/DDBJ whole genome shotgun (WGS) entry which is preliminary data.</text>
</comment>
<dbReference type="OrthoDB" id="9935706at2"/>
<protein>
    <submittedName>
        <fullName evidence="2">Uncharacterized protein</fullName>
    </submittedName>
</protein>
<sequence>MSRSMYLFERDRIHAVHAIRNRTVGGPNRPNPQDKLRNDARREIESRRWDIEMGLRPQRD</sequence>
<proteinExistence type="predicted"/>
<name>A0A4V4N8P4_9NEIS</name>
<evidence type="ECO:0000313" key="3">
    <source>
        <dbReference type="Proteomes" id="UP000308891"/>
    </source>
</evidence>
<organism evidence="2 3">
    <name type="scientific">Crenobacter intestini</name>
    <dbReference type="NCBI Taxonomy" id="2563443"/>
    <lineage>
        <taxon>Bacteria</taxon>
        <taxon>Pseudomonadati</taxon>
        <taxon>Pseudomonadota</taxon>
        <taxon>Betaproteobacteria</taxon>
        <taxon>Neisseriales</taxon>
        <taxon>Neisseriaceae</taxon>
        <taxon>Crenobacter</taxon>
    </lineage>
</organism>
<dbReference type="AlphaFoldDB" id="A0A4V4N8P4"/>
<gene>
    <name evidence="2" type="ORF">E5K04_04180</name>
</gene>
<evidence type="ECO:0000256" key="1">
    <source>
        <dbReference type="SAM" id="MobiDB-lite"/>
    </source>
</evidence>
<dbReference type="Proteomes" id="UP000308891">
    <property type="component" value="Unassembled WGS sequence"/>
</dbReference>
<dbReference type="EMBL" id="STGJ01000003">
    <property type="protein sequence ID" value="TIC85203.1"/>
    <property type="molecule type" value="Genomic_DNA"/>
</dbReference>
<dbReference type="RefSeq" id="WP_136551651.1">
    <property type="nucleotide sequence ID" value="NZ_STGJ01000003.1"/>
</dbReference>